<keyword evidence="2" id="KW-0723">Serine/threonine-protein kinase</keyword>
<dbReference type="GO" id="GO:0004674">
    <property type="term" value="F:protein serine/threonine kinase activity"/>
    <property type="evidence" value="ECO:0007669"/>
    <property type="project" value="UniProtKB-KW"/>
</dbReference>
<evidence type="ECO:0000256" key="6">
    <source>
        <dbReference type="ARBA" id="ARBA00022840"/>
    </source>
</evidence>
<evidence type="ECO:0000256" key="7">
    <source>
        <dbReference type="ARBA" id="ARBA00047899"/>
    </source>
</evidence>
<dbReference type="GO" id="GO:0005524">
    <property type="term" value="F:ATP binding"/>
    <property type="evidence" value="ECO:0007669"/>
    <property type="project" value="UniProtKB-UniRule"/>
</dbReference>
<dbReference type="PROSITE" id="PS00108">
    <property type="entry name" value="PROTEIN_KINASE_ST"/>
    <property type="match status" value="1"/>
</dbReference>
<feature type="domain" description="Protein kinase" evidence="11">
    <location>
        <begin position="18"/>
        <end position="279"/>
    </location>
</feature>
<keyword evidence="5" id="KW-0418">Kinase</keyword>
<comment type="catalytic activity">
    <reaction evidence="8">
        <text>L-seryl-[protein] + ATP = O-phospho-L-seryl-[protein] + ADP + H(+)</text>
        <dbReference type="Rhea" id="RHEA:17989"/>
        <dbReference type="Rhea" id="RHEA-COMP:9863"/>
        <dbReference type="Rhea" id="RHEA-COMP:11604"/>
        <dbReference type="ChEBI" id="CHEBI:15378"/>
        <dbReference type="ChEBI" id="CHEBI:29999"/>
        <dbReference type="ChEBI" id="CHEBI:30616"/>
        <dbReference type="ChEBI" id="CHEBI:83421"/>
        <dbReference type="ChEBI" id="CHEBI:456216"/>
        <dbReference type="EC" id="2.7.11.1"/>
    </reaction>
</comment>
<dbReference type="InterPro" id="IPR008271">
    <property type="entry name" value="Ser/Thr_kinase_AS"/>
</dbReference>
<dbReference type="PANTHER" id="PTHR43895">
    <property type="entry name" value="CALCIUM/CALMODULIN-DEPENDENT PROTEIN KINASE KINASE-RELATED"/>
    <property type="match status" value="1"/>
</dbReference>
<keyword evidence="4 9" id="KW-0547">Nucleotide-binding</keyword>
<organism evidence="12 13">
    <name type="scientific">Pichia inconspicua</name>
    <dbReference type="NCBI Taxonomy" id="52247"/>
    <lineage>
        <taxon>Eukaryota</taxon>
        <taxon>Fungi</taxon>
        <taxon>Dikarya</taxon>
        <taxon>Ascomycota</taxon>
        <taxon>Saccharomycotina</taxon>
        <taxon>Pichiomycetes</taxon>
        <taxon>Pichiales</taxon>
        <taxon>Pichiaceae</taxon>
        <taxon>Pichia</taxon>
    </lineage>
</organism>
<dbReference type="FunFam" id="1.10.510.10:FF:000571">
    <property type="entry name" value="Maternal embryonic leucine zipper kinase"/>
    <property type="match status" value="1"/>
</dbReference>
<keyword evidence="6 9" id="KW-0067">ATP-binding</keyword>
<evidence type="ECO:0000256" key="8">
    <source>
        <dbReference type="ARBA" id="ARBA00048679"/>
    </source>
</evidence>
<name>A0A4T0WUY3_9ASCO</name>
<dbReference type="InterPro" id="IPR011009">
    <property type="entry name" value="Kinase-like_dom_sf"/>
</dbReference>
<dbReference type="AlphaFoldDB" id="A0A4T0WUY3"/>
<dbReference type="PROSITE" id="PS50011">
    <property type="entry name" value="PROTEIN_KINASE_DOM"/>
    <property type="match status" value="1"/>
</dbReference>
<dbReference type="InterPro" id="IPR017441">
    <property type="entry name" value="Protein_kinase_ATP_BS"/>
</dbReference>
<dbReference type="SUPFAM" id="SSF56112">
    <property type="entry name" value="Protein kinase-like (PK-like)"/>
    <property type="match status" value="1"/>
</dbReference>
<feature type="region of interest" description="Disordered" evidence="10">
    <location>
        <begin position="357"/>
        <end position="376"/>
    </location>
</feature>
<reference evidence="12 13" key="1">
    <citation type="journal article" date="2019" name="Front. Genet.">
        <title>Whole-Genome Sequencing of the Opportunistic Yeast Pathogen Candida inconspicua Uncovers Its Hybrid Origin.</title>
        <authorList>
            <person name="Mixao V."/>
            <person name="Hansen A.P."/>
            <person name="Saus E."/>
            <person name="Boekhout T."/>
            <person name="Lass-Florl C."/>
            <person name="Gabaldon T."/>
        </authorList>
    </citation>
    <scope>NUCLEOTIDE SEQUENCE [LARGE SCALE GENOMIC DNA]</scope>
    <source>
        <strain evidence="12 13">CBS 180</strain>
    </source>
</reference>
<dbReference type="Pfam" id="PF00069">
    <property type="entry name" value="Pkinase"/>
    <property type="match status" value="1"/>
</dbReference>
<accession>A0A4T0WUY3</accession>
<keyword evidence="3" id="KW-0808">Transferase</keyword>
<evidence type="ECO:0000313" key="12">
    <source>
        <dbReference type="EMBL" id="TID13147.1"/>
    </source>
</evidence>
<dbReference type="PROSITE" id="PS00107">
    <property type="entry name" value="PROTEIN_KINASE_ATP"/>
    <property type="match status" value="1"/>
</dbReference>
<evidence type="ECO:0000256" key="9">
    <source>
        <dbReference type="PROSITE-ProRule" id="PRU10141"/>
    </source>
</evidence>
<sequence>MSQLQLSQLPPLPEIKRIKLGKTIGHGGFGIVKIGETDSKFPNVAVKLLFLRQAKQLGVSVEDIAREAYIQKRSKHKNIITLYDFNYNADWAWIALELAESGELFDKIEPDLGVDLDVAHFYFKQLVNAVEFLHSNGVAHRDIKPENLVLDSRGNLKLTDFGLAVVFKKSSGPKKRCTVPCGSPPYAAPEVVSRDYDPSMSDVWSCGIVLFVLLTGKIAWEMPVMEDPDYSYYIKHKGEVLVSPWNKIDLGALSLLRKILVPDVTERITIDKLKKHTWIQRKTGLMDADGMCKDPKKLSAKLLVNLYINLSDEEFRKVTEYSTQRSSKKKLDTQPIVQGIIDDMNDSTGYLYTGNYSSTQQPYTERTKRKKLRASADTRHQRELEMIAMDPSIIQFYGHNNNIDSVKMEKKLEKIRKFPALYGETMNRFLSLADLDYILSLITEALVQLGIMNHDKDLETQTITQQIKENQRYNGVVRYQIDYVDDYKNRLAGEIVVSKVADNLEVTKIEFSRRIGDPLEWRRLFKRVTILCRDIVYYPQ</sequence>
<gene>
    <name evidence="12" type="ORF">CANINC_005003</name>
</gene>
<dbReference type="STRING" id="52247.A0A4T0WUY3"/>
<evidence type="ECO:0000256" key="5">
    <source>
        <dbReference type="ARBA" id="ARBA00022777"/>
    </source>
</evidence>
<evidence type="ECO:0000256" key="3">
    <source>
        <dbReference type="ARBA" id="ARBA00022679"/>
    </source>
</evidence>
<dbReference type="EMBL" id="SELW01000681">
    <property type="protein sequence ID" value="TID13147.1"/>
    <property type="molecule type" value="Genomic_DNA"/>
</dbReference>
<dbReference type="GO" id="GO:0035861">
    <property type="term" value="C:site of double-strand break"/>
    <property type="evidence" value="ECO:0007669"/>
    <property type="project" value="TreeGrafter"/>
</dbReference>
<dbReference type="GO" id="GO:0007095">
    <property type="term" value="P:mitotic G2 DNA damage checkpoint signaling"/>
    <property type="evidence" value="ECO:0007669"/>
    <property type="project" value="TreeGrafter"/>
</dbReference>
<protein>
    <recommendedName>
        <fullName evidence="1">non-specific serine/threonine protein kinase</fullName>
        <ecNumber evidence="1">2.7.11.1</ecNumber>
    </recommendedName>
</protein>
<evidence type="ECO:0000313" key="13">
    <source>
        <dbReference type="Proteomes" id="UP000307173"/>
    </source>
</evidence>
<dbReference type="GO" id="GO:0030447">
    <property type="term" value="P:filamentous growth"/>
    <property type="evidence" value="ECO:0007669"/>
    <property type="project" value="UniProtKB-ARBA"/>
</dbReference>
<dbReference type="PANTHER" id="PTHR43895:SF32">
    <property type="entry name" value="SERINE_THREONINE-PROTEIN KINASE CHK1"/>
    <property type="match status" value="1"/>
</dbReference>
<evidence type="ECO:0000256" key="2">
    <source>
        <dbReference type="ARBA" id="ARBA00022527"/>
    </source>
</evidence>
<feature type="binding site" evidence="9">
    <location>
        <position position="47"/>
    </location>
    <ligand>
        <name>ATP</name>
        <dbReference type="ChEBI" id="CHEBI:30616"/>
    </ligand>
</feature>
<dbReference type="InterPro" id="IPR000719">
    <property type="entry name" value="Prot_kinase_dom"/>
</dbReference>
<dbReference type="GO" id="GO:0005737">
    <property type="term" value="C:cytoplasm"/>
    <property type="evidence" value="ECO:0007669"/>
    <property type="project" value="TreeGrafter"/>
</dbReference>
<dbReference type="Proteomes" id="UP000307173">
    <property type="component" value="Unassembled WGS sequence"/>
</dbReference>
<dbReference type="Gene3D" id="1.10.510.10">
    <property type="entry name" value="Transferase(Phosphotransferase) domain 1"/>
    <property type="match status" value="1"/>
</dbReference>
<comment type="caution">
    <text evidence="12">The sequence shown here is derived from an EMBL/GenBank/DDBJ whole genome shotgun (WGS) entry which is preliminary data.</text>
</comment>
<evidence type="ECO:0000256" key="1">
    <source>
        <dbReference type="ARBA" id="ARBA00012513"/>
    </source>
</evidence>
<dbReference type="EC" id="2.7.11.1" evidence="1"/>
<evidence type="ECO:0000256" key="4">
    <source>
        <dbReference type="ARBA" id="ARBA00022741"/>
    </source>
</evidence>
<dbReference type="GO" id="GO:0005634">
    <property type="term" value="C:nucleus"/>
    <property type="evidence" value="ECO:0007669"/>
    <property type="project" value="TreeGrafter"/>
</dbReference>
<dbReference type="OrthoDB" id="539158at2759"/>
<keyword evidence="13" id="KW-1185">Reference proteome</keyword>
<comment type="catalytic activity">
    <reaction evidence="7">
        <text>L-threonyl-[protein] + ATP = O-phospho-L-threonyl-[protein] + ADP + H(+)</text>
        <dbReference type="Rhea" id="RHEA:46608"/>
        <dbReference type="Rhea" id="RHEA-COMP:11060"/>
        <dbReference type="Rhea" id="RHEA-COMP:11605"/>
        <dbReference type="ChEBI" id="CHEBI:15378"/>
        <dbReference type="ChEBI" id="CHEBI:30013"/>
        <dbReference type="ChEBI" id="CHEBI:30616"/>
        <dbReference type="ChEBI" id="CHEBI:61977"/>
        <dbReference type="ChEBI" id="CHEBI:456216"/>
        <dbReference type="EC" id="2.7.11.1"/>
    </reaction>
</comment>
<evidence type="ECO:0000259" key="11">
    <source>
        <dbReference type="PROSITE" id="PS50011"/>
    </source>
</evidence>
<dbReference type="SMART" id="SM00220">
    <property type="entry name" value="S_TKc"/>
    <property type="match status" value="1"/>
</dbReference>
<evidence type="ECO:0000256" key="10">
    <source>
        <dbReference type="SAM" id="MobiDB-lite"/>
    </source>
</evidence>
<proteinExistence type="predicted"/>